<evidence type="ECO:0000256" key="5">
    <source>
        <dbReference type="ARBA" id="ARBA00023267"/>
    </source>
</evidence>
<organism evidence="12 14">
    <name type="scientific">Amycolatopsis azurea DSM 43854</name>
    <dbReference type="NCBI Taxonomy" id="1238180"/>
    <lineage>
        <taxon>Bacteria</taxon>
        <taxon>Bacillati</taxon>
        <taxon>Actinomycetota</taxon>
        <taxon>Actinomycetes</taxon>
        <taxon>Pseudonocardiales</taxon>
        <taxon>Pseudonocardiaceae</taxon>
        <taxon>Amycolatopsis</taxon>
    </lineage>
</organism>
<dbReference type="Pfam" id="PF02785">
    <property type="entry name" value="Biotin_carb_C"/>
    <property type="match status" value="1"/>
</dbReference>
<dbReference type="SUPFAM" id="SSF56059">
    <property type="entry name" value="Glutathione synthetase ATP-binding domain-like"/>
    <property type="match status" value="1"/>
</dbReference>
<evidence type="ECO:0000313" key="12">
    <source>
        <dbReference type="EMBL" id="EMD26147.1"/>
    </source>
</evidence>
<evidence type="ECO:0000256" key="6">
    <source>
        <dbReference type="ARBA" id="ARBA00048501"/>
    </source>
</evidence>
<dbReference type="PROSITE" id="PS50979">
    <property type="entry name" value="BC"/>
    <property type="match status" value="1"/>
</dbReference>
<sequence>MTVRTVLIANRGEIAVRVARACRDAGLRSVAVYADPDRDAPHVRAADTAFALGGDLPSNSYLDGRKILRAAAESGADAVHPGYGFLSENAGFAQAVLDAGLVWIGPPPHAIRSLGDKVAARRIANRVGAPLVAGTPEPVSGPGEVLDFARAHGLPIAIKAAHGGGGRGLKVARDLAEIPELFESAVREAVTAFGSGDCFVERYLDRPRHVETQCLADSHGTVVVVSTRDCSLQRRHQKLVEEAPAPFLTEDQREQLHSASKAILREAGYVGAGTCEFLIGEDGTVSFLEVNTRLQVEHPVTEEITGIDLVREMFRIADGEPLGYDEVRSRGHSIEFRINGEDPGRGFLPAPGTITRLAFPSGPGVRVDTGVETGTVIGPAWDSLLAKLIVTGATREQALRRARRALLEFEVDGMATTLPFHLSVVDDQAFAPEVHGLDSAFSVHTRWIETEYVNTVPPFDAVPAEQEPAEPRRTVVLEVGGERLEVSLPASLVGDAPTSARPPTRRSARSGKATAANGDAVVAPMQGTVVRVAVDEGASVAEGDLITVLEAMKMEQPLHAHRSGTVTGLTALPGATIAGGTVVCEIRD</sequence>
<proteinExistence type="predicted"/>
<name>M2QJS3_9PSEU</name>
<dbReference type="Pfam" id="PF00364">
    <property type="entry name" value="Biotin_lipoyl"/>
    <property type="match status" value="1"/>
</dbReference>
<dbReference type="PATRIC" id="fig|1238180.3.peg.4027"/>
<dbReference type="InterPro" id="IPR005482">
    <property type="entry name" value="Biotin_COase_C"/>
</dbReference>
<dbReference type="PROSITE" id="PS00188">
    <property type="entry name" value="BIOTIN"/>
    <property type="match status" value="1"/>
</dbReference>
<keyword evidence="4 7" id="KW-0067">ATP-binding</keyword>
<dbReference type="Pfam" id="PF02786">
    <property type="entry name" value="CPSase_L_D2"/>
    <property type="match status" value="1"/>
</dbReference>
<dbReference type="Proteomes" id="UP000188551">
    <property type="component" value="Unassembled WGS sequence"/>
</dbReference>
<gene>
    <name evidence="13" type="ORF">B0293_38035</name>
    <name evidence="12" type="ORF">C791_3695</name>
</gene>
<reference evidence="12 14" key="1">
    <citation type="submission" date="2012-10" db="EMBL/GenBank/DDBJ databases">
        <title>Genome assembly of Amycolatopsis azurea DSM 43854.</title>
        <authorList>
            <person name="Khatri I."/>
            <person name="Kaur I."/>
            <person name="Subramanian S."/>
            <person name="Mayilraj S."/>
        </authorList>
    </citation>
    <scope>NUCLEOTIDE SEQUENCE [LARGE SCALE GENOMIC DNA]</scope>
    <source>
        <strain evidence="12 14">DSM 43854</strain>
    </source>
</reference>
<accession>M2QJS3</accession>
<dbReference type="InterPro" id="IPR001882">
    <property type="entry name" value="Biotin_BS"/>
</dbReference>
<dbReference type="InterPro" id="IPR050856">
    <property type="entry name" value="Biotin_carboxylase_complex"/>
</dbReference>
<dbReference type="CDD" id="cd06850">
    <property type="entry name" value="biotinyl_domain"/>
    <property type="match status" value="1"/>
</dbReference>
<dbReference type="InterPro" id="IPR016185">
    <property type="entry name" value="PreATP-grasp_dom_sf"/>
</dbReference>
<keyword evidence="3 7" id="KW-0547">Nucleotide-binding</keyword>
<dbReference type="PROSITE" id="PS00867">
    <property type="entry name" value="CPSASE_2"/>
    <property type="match status" value="1"/>
</dbReference>
<dbReference type="RefSeq" id="WP_005158420.1">
    <property type="nucleotide sequence ID" value="NZ_ANMG01000035.1"/>
</dbReference>
<evidence type="ECO:0000256" key="4">
    <source>
        <dbReference type="ARBA" id="ARBA00022840"/>
    </source>
</evidence>
<dbReference type="PANTHER" id="PTHR18866:SF126">
    <property type="entry name" value="BIOTIN CARBOXYLASE"/>
    <property type="match status" value="1"/>
</dbReference>
<dbReference type="InterPro" id="IPR011764">
    <property type="entry name" value="Biotin_carboxylation_dom"/>
</dbReference>
<reference evidence="13 15" key="2">
    <citation type="submission" date="2017-02" db="EMBL/GenBank/DDBJ databases">
        <title>Amycolatopsis azurea DSM 43854 draft genome.</title>
        <authorList>
            <person name="Mayilraj S."/>
        </authorList>
    </citation>
    <scope>NUCLEOTIDE SEQUENCE [LARGE SCALE GENOMIC DNA]</scope>
    <source>
        <strain evidence="13 15">DSM 43854</strain>
    </source>
</reference>
<dbReference type="SUPFAM" id="SSF51246">
    <property type="entry name" value="Rudiment single hybrid motif"/>
    <property type="match status" value="1"/>
</dbReference>
<feature type="domain" description="Lipoyl-binding" evidence="9">
    <location>
        <begin position="510"/>
        <end position="587"/>
    </location>
</feature>
<dbReference type="AlphaFoldDB" id="M2QJS3"/>
<evidence type="ECO:0000256" key="7">
    <source>
        <dbReference type="PROSITE-ProRule" id="PRU00409"/>
    </source>
</evidence>
<protein>
    <submittedName>
        <fullName evidence="13">Acetyl-/propionyl-CoA carboxylase subunit alpha</fullName>
    </submittedName>
    <submittedName>
        <fullName evidence="12">Biotin carboxylase of acetyl-CoA carboxylase</fullName>
    </submittedName>
</protein>
<dbReference type="SUPFAM" id="SSF51230">
    <property type="entry name" value="Single hybrid motif"/>
    <property type="match status" value="1"/>
</dbReference>
<dbReference type="PROSITE" id="PS50968">
    <property type="entry name" value="BIOTINYL_LIPOYL"/>
    <property type="match status" value="1"/>
</dbReference>
<comment type="caution">
    <text evidence="12">The sequence shown here is derived from an EMBL/GenBank/DDBJ whole genome shotgun (WGS) entry which is preliminary data.</text>
</comment>
<dbReference type="InterPro" id="IPR000089">
    <property type="entry name" value="Biotin_lipoyl"/>
</dbReference>
<keyword evidence="2" id="KW-0436">Ligase</keyword>
<dbReference type="Gene3D" id="2.40.50.100">
    <property type="match status" value="1"/>
</dbReference>
<comment type="cofactor">
    <cofactor evidence="1">
        <name>biotin</name>
        <dbReference type="ChEBI" id="CHEBI:57586"/>
    </cofactor>
</comment>
<feature type="domain" description="ATP-grasp" evidence="10">
    <location>
        <begin position="121"/>
        <end position="318"/>
    </location>
</feature>
<dbReference type="GO" id="GO:0005524">
    <property type="term" value="F:ATP binding"/>
    <property type="evidence" value="ECO:0007669"/>
    <property type="project" value="UniProtKB-UniRule"/>
</dbReference>
<evidence type="ECO:0000256" key="1">
    <source>
        <dbReference type="ARBA" id="ARBA00001953"/>
    </source>
</evidence>
<dbReference type="PANTHER" id="PTHR18866">
    <property type="entry name" value="CARBOXYLASE:PYRUVATE/ACETYL-COA/PROPIONYL-COA CARBOXYLASE"/>
    <property type="match status" value="1"/>
</dbReference>
<dbReference type="InterPro" id="IPR011761">
    <property type="entry name" value="ATP-grasp"/>
</dbReference>
<dbReference type="InterPro" id="IPR005481">
    <property type="entry name" value="BC-like_N"/>
</dbReference>
<evidence type="ECO:0000256" key="3">
    <source>
        <dbReference type="ARBA" id="ARBA00022741"/>
    </source>
</evidence>
<dbReference type="FunFam" id="2.40.50.100:FF:000003">
    <property type="entry name" value="Acetyl-CoA carboxylase biotin carboxyl carrier protein"/>
    <property type="match status" value="1"/>
</dbReference>
<feature type="region of interest" description="Disordered" evidence="8">
    <location>
        <begin position="493"/>
        <end position="517"/>
    </location>
</feature>
<dbReference type="Pfam" id="PF00289">
    <property type="entry name" value="Biotin_carb_N"/>
    <property type="match status" value="1"/>
</dbReference>
<evidence type="ECO:0000256" key="2">
    <source>
        <dbReference type="ARBA" id="ARBA00022598"/>
    </source>
</evidence>
<comment type="catalytic activity">
    <reaction evidence="6">
        <text>N(6)-biotinyl-L-lysyl-[protein] + hydrogencarbonate + ATP = N(6)-carboxybiotinyl-L-lysyl-[protein] + ADP + phosphate + H(+)</text>
        <dbReference type="Rhea" id="RHEA:13501"/>
        <dbReference type="Rhea" id="RHEA-COMP:10505"/>
        <dbReference type="Rhea" id="RHEA-COMP:10506"/>
        <dbReference type="ChEBI" id="CHEBI:15378"/>
        <dbReference type="ChEBI" id="CHEBI:17544"/>
        <dbReference type="ChEBI" id="CHEBI:30616"/>
        <dbReference type="ChEBI" id="CHEBI:43474"/>
        <dbReference type="ChEBI" id="CHEBI:83144"/>
        <dbReference type="ChEBI" id="CHEBI:83145"/>
        <dbReference type="ChEBI" id="CHEBI:456216"/>
        <dbReference type="EC" id="6.3.4.14"/>
    </reaction>
    <physiologicalReaction direction="left-to-right" evidence="6">
        <dbReference type="Rhea" id="RHEA:13502"/>
    </physiologicalReaction>
</comment>
<evidence type="ECO:0000259" key="9">
    <source>
        <dbReference type="PROSITE" id="PS50968"/>
    </source>
</evidence>
<keyword evidence="15" id="KW-1185">Reference proteome</keyword>
<evidence type="ECO:0000313" key="14">
    <source>
        <dbReference type="Proteomes" id="UP000014137"/>
    </source>
</evidence>
<dbReference type="SMART" id="SM00878">
    <property type="entry name" value="Biotin_carb_C"/>
    <property type="match status" value="1"/>
</dbReference>
<evidence type="ECO:0000259" key="11">
    <source>
        <dbReference type="PROSITE" id="PS50979"/>
    </source>
</evidence>
<evidence type="ECO:0000313" key="15">
    <source>
        <dbReference type="Proteomes" id="UP000188551"/>
    </source>
</evidence>
<feature type="domain" description="Biotin carboxylation" evidence="11">
    <location>
        <begin position="2"/>
        <end position="445"/>
    </location>
</feature>
<keyword evidence="5" id="KW-0092">Biotin</keyword>
<dbReference type="GO" id="GO:0046872">
    <property type="term" value="F:metal ion binding"/>
    <property type="evidence" value="ECO:0007669"/>
    <property type="project" value="InterPro"/>
</dbReference>
<dbReference type="InterPro" id="IPR011054">
    <property type="entry name" value="Rudment_hybrid_motif"/>
</dbReference>
<dbReference type="EMBL" id="ANMG01000035">
    <property type="protein sequence ID" value="EMD26147.1"/>
    <property type="molecule type" value="Genomic_DNA"/>
</dbReference>
<dbReference type="PROSITE" id="PS50975">
    <property type="entry name" value="ATP_GRASP"/>
    <property type="match status" value="1"/>
</dbReference>
<dbReference type="Gene3D" id="3.30.470.20">
    <property type="entry name" value="ATP-grasp fold, B domain"/>
    <property type="match status" value="1"/>
</dbReference>
<evidence type="ECO:0000256" key="8">
    <source>
        <dbReference type="SAM" id="MobiDB-lite"/>
    </source>
</evidence>
<dbReference type="OrthoDB" id="4435847at2"/>
<dbReference type="InterPro" id="IPR005479">
    <property type="entry name" value="CPAse_ATP-bd"/>
</dbReference>
<dbReference type="InterPro" id="IPR011053">
    <property type="entry name" value="Single_hybrid_motif"/>
</dbReference>
<evidence type="ECO:0000259" key="10">
    <source>
        <dbReference type="PROSITE" id="PS50975"/>
    </source>
</evidence>
<evidence type="ECO:0000313" key="13">
    <source>
        <dbReference type="EMBL" id="OOC01397.1"/>
    </source>
</evidence>
<dbReference type="EMBL" id="MUXN01000028">
    <property type="protein sequence ID" value="OOC01397.1"/>
    <property type="molecule type" value="Genomic_DNA"/>
</dbReference>
<dbReference type="SUPFAM" id="SSF52440">
    <property type="entry name" value="PreATP-grasp domain"/>
    <property type="match status" value="1"/>
</dbReference>
<dbReference type="GO" id="GO:0004075">
    <property type="term" value="F:biotin carboxylase activity"/>
    <property type="evidence" value="ECO:0007669"/>
    <property type="project" value="UniProtKB-EC"/>
</dbReference>
<dbReference type="Proteomes" id="UP000014137">
    <property type="component" value="Unassembled WGS sequence"/>
</dbReference>
<dbReference type="FunFam" id="3.40.50.20:FF:000010">
    <property type="entry name" value="Propionyl-CoA carboxylase subunit alpha"/>
    <property type="match status" value="1"/>
</dbReference>